<dbReference type="EMBL" id="BK015760">
    <property type="protein sequence ID" value="DAE23841.1"/>
    <property type="molecule type" value="Genomic_DNA"/>
</dbReference>
<sequence>MQHKDILIFAGGAIIGSLISWHYTKKKYEEISKSEIATMREVYRKKNEDLAIKARVKPDPEYLVNEIEREKDRIKYNEIVEKEEYSTESEEDDFDNDGISFIDDEEYLSMNGYDKINLVLYQDDILAEELDDEIVLVEDTIGQEAVDNLKEYLPEAVYVRNDKTKTEYEVTRDARTYGEVTGIHIKEYDD</sequence>
<keyword evidence="1" id="KW-0812">Transmembrane</keyword>
<organism evidence="2">
    <name type="scientific">Siphoviridae sp. ct9lR64</name>
    <dbReference type="NCBI Taxonomy" id="2826178"/>
    <lineage>
        <taxon>Viruses</taxon>
        <taxon>Duplodnaviria</taxon>
        <taxon>Heunggongvirae</taxon>
        <taxon>Uroviricota</taxon>
        <taxon>Caudoviricetes</taxon>
    </lineage>
</organism>
<evidence type="ECO:0000313" key="2">
    <source>
        <dbReference type="EMBL" id="DAE23841.1"/>
    </source>
</evidence>
<feature type="transmembrane region" description="Helical" evidence="1">
    <location>
        <begin position="6"/>
        <end position="24"/>
    </location>
</feature>
<protein>
    <submittedName>
        <fullName evidence="2">Uncharacterized protein</fullName>
    </submittedName>
</protein>
<accession>A0A8S5QYF1</accession>
<name>A0A8S5QYF1_9CAUD</name>
<proteinExistence type="predicted"/>
<reference evidence="2" key="1">
    <citation type="journal article" date="2021" name="Proc. Natl. Acad. Sci. U.S.A.">
        <title>A Catalog of Tens of Thousands of Viruses from Human Metagenomes Reveals Hidden Associations with Chronic Diseases.</title>
        <authorList>
            <person name="Tisza M.J."/>
            <person name="Buck C.B."/>
        </authorList>
    </citation>
    <scope>NUCLEOTIDE SEQUENCE</scope>
    <source>
        <strain evidence="2">Ct9lR64</strain>
    </source>
</reference>
<keyword evidence="1" id="KW-1133">Transmembrane helix</keyword>
<evidence type="ECO:0000256" key="1">
    <source>
        <dbReference type="SAM" id="Phobius"/>
    </source>
</evidence>
<keyword evidence="1" id="KW-0472">Membrane</keyword>